<reference evidence="1" key="1">
    <citation type="submission" date="2019-10" db="EMBL/GenBank/DDBJ databases">
        <authorList>
            <person name="Zhang R."/>
            <person name="Pan Y."/>
            <person name="Wang J."/>
            <person name="Ma R."/>
            <person name="Yu S."/>
        </authorList>
    </citation>
    <scope>NUCLEOTIDE SEQUENCE</scope>
    <source>
        <strain evidence="1">LA-IB0</strain>
        <tissue evidence="1">Leaf</tissue>
    </source>
</reference>
<protein>
    <submittedName>
        <fullName evidence="1">Uncharacterized protein</fullName>
    </submittedName>
</protein>
<evidence type="ECO:0000313" key="1">
    <source>
        <dbReference type="EMBL" id="KAG8382827.1"/>
    </source>
</evidence>
<sequence>MAFLSFTIFPYSSYGVLLHYLSWDLLGLLFGNCSWSFGFAKKGTGEFGFGLKNRGDTFSEGCRLVSAMSKVPKLVDLCVAAVADELLRGNYARFSQIKVSVSHGMADLVSYGNADRDSEQNFFLAMTKIMGTLGVLALDPWRLFLFVLKLECPWRFDFSWYDAAYH</sequence>
<dbReference type="EMBL" id="WHWC01000005">
    <property type="protein sequence ID" value="KAG8382827.1"/>
    <property type="molecule type" value="Genomic_DNA"/>
</dbReference>
<gene>
    <name evidence="1" type="ORF">BUALT_Bualt05G0118800</name>
</gene>
<name>A0AAV6XQ92_9LAMI</name>
<dbReference type="Proteomes" id="UP000826271">
    <property type="component" value="Unassembled WGS sequence"/>
</dbReference>
<keyword evidence="2" id="KW-1185">Reference proteome</keyword>
<proteinExistence type="predicted"/>
<dbReference type="AlphaFoldDB" id="A0AAV6XQ92"/>
<organism evidence="1 2">
    <name type="scientific">Buddleja alternifolia</name>
    <dbReference type="NCBI Taxonomy" id="168488"/>
    <lineage>
        <taxon>Eukaryota</taxon>
        <taxon>Viridiplantae</taxon>
        <taxon>Streptophyta</taxon>
        <taxon>Embryophyta</taxon>
        <taxon>Tracheophyta</taxon>
        <taxon>Spermatophyta</taxon>
        <taxon>Magnoliopsida</taxon>
        <taxon>eudicotyledons</taxon>
        <taxon>Gunneridae</taxon>
        <taxon>Pentapetalae</taxon>
        <taxon>asterids</taxon>
        <taxon>lamiids</taxon>
        <taxon>Lamiales</taxon>
        <taxon>Scrophulariaceae</taxon>
        <taxon>Buddlejeae</taxon>
        <taxon>Buddleja</taxon>
    </lineage>
</organism>
<evidence type="ECO:0000313" key="2">
    <source>
        <dbReference type="Proteomes" id="UP000826271"/>
    </source>
</evidence>
<comment type="caution">
    <text evidence="1">The sequence shown here is derived from an EMBL/GenBank/DDBJ whole genome shotgun (WGS) entry which is preliminary data.</text>
</comment>
<accession>A0AAV6XQ92</accession>